<accession>A0A9D9D6S3</accession>
<dbReference type="PROSITE" id="PS51257">
    <property type="entry name" value="PROKAR_LIPOPROTEIN"/>
    <property type="match status" value="1"/>
</dbReference>
<reference evidence="3" key="2">
    <citation type="journal article" date="2021" name="PeerJ">
        <title>Extensive microbial diversity within the chicken gut microbiome revealed by metagenomics and culture.</title>
        <authorList>
            <person name="Gilroy R."/>
            <person name="Ravi A."/>
            <person name="Getino M."/>
            <person name="Pursley I."/>
            <person name="Horton D.L."/>
            <person name="Alikhan N.F."/>
            <person name="Baker D."/>
            <person name="Gharbi K."/>
            <person name="Hall N."/>
            <person name="Watson M."/>
            <person name="Adriaenssens E.M."/>
            <person name="Foster-Nyarko E."/>
            <person name="Jarju S."/>
            <person name="Secka A."/>
            <person name="Antonio M."/>
            <person name="Oren A."/>
            <person name="Chaudhuri R.R."/>
            <person name="La Ragione R."/>
            <person name="Hildebrand F."/>
            <person name="Pallen M.J."/>
        </authorList>
    </citation>
    <scope>NUCLEOTIDE SEQUENCE</scope>
    <source>
        <strain evidence="3">1748</strain>
    </source>
</reference>
<evidence type="ECO:0000256" key="2">
    <source>
        <dbReference type="SAM" id="SignalP"/>
    </source>
</evidence>
<proteinExistence type="predicted"/>
<keyword evidence="2" id="KW-0732">Signal</keyword>
<evidence type="ECO:0000256" key="1">
    <source>
        <dbReference type="SAM" id="MobiDB-lite"/>
    </source>
</evidence>
<feature type="region of interest" description="Disordered" evidence="1">
    <location>
        <begin position="23"/>
        <end position="63"/>
    </location>
</feature>
<organism evidence="3 4">
    <name type="scientific">Candidatus Scatoplasma merdavium</name>
    <dbReference type="NCBI Taxonomy" id="2840932"/>
    <lineage>
        <taxon>Bacteria</taxon>
        <taxon>Bacillati</taxon>
        <taxon>Bacillota</taxon>
        <taxon>Bacilli</taxon>
        <taxon>Bacillales</taxon>
        <taxon>Candidatus Scatoplasma</taxon>
    </lineage>
</organism>
<protein>
    <submittedName>
        <fullName evidence="3">Uncharacterized protein</fullName>
    </submittedName>
</protein>
<name>A0A9D9D6S3_9BACL</name>
<evidence type="ECO:0000313" key="3">
    <source>
        <dbReference type="EMBL" id="MBO8414484.1"/>
    </source>
</evidence>
<sequence>MKKTHLLAGLLLLSTALVGCDDTTSSSASSISSSSETSSVTTSEDSSSTSSSSSSSSSTEISFPEDVTIDPADVVSRGQSDGALLDFSIGLHLIVGKTYTFKFAPSSTAGFVGDALNFEVSVEGIFDIVSNGNNSYSITALKAGGAIVSGYDDEGFLFYRDALNARDPLTREQIETYISSVDYWQSQLLNSIYNSYQVYFNPDLTGVFYATEMGSVYYPIYLTLTYSGFEEAADTNEYVYSVKATMEG</sequence>
<comment type="caution">
    <text evidence="3">The sequence shown here is derived from an EMBL/GenBank/DDBJ whole genome shotgun (WGS) entry which is preliminary data.</text>
</comment>
<dbReference type="EMBL" id="JADING010000093">
    <property type="protein sequence ID" value="MBO8414484.1"/>
    <property type="molecule type" value="Genomic_DNA"/>
</dbReference>
<gene>
    <name evidence="3" type="ORF">IAC78_03320</name>
</gene>
<feature type="signal peptide" evidence="2">
    <location>
        <begin position="1"/>
        <end position="19"/>
    </location>
</feature>
<feature type="non-terminal residue" evidence="3">
    <location>
        <position position="248"/>
    </location>
</feature>
<evidence type="ECO:0000313" key="4">
    <source>
        <dbReference type="Proteomes" id="UP000823629"/>
    </source>
</evidence>
<feature type="compositionally biased region" description="Low complexity" evidence="1">
    <location>
        <begin position="23"/>
        <end position="62"/>
    </location>
</feature>
<dbReference type="AlphaFoldDB" id="A0A9D9D6S3"/>
<feature type="chain" id="PRO_5039372764" evidence="2">
    <location>
        <begin position="20"/>
        <end position="248"/>
    </location>
</feature>
<reference evidence="3" key="1">
    <citation type="submission" date="2020-10" db="EMBL/GenBank/DDBJ databases">
        <authorList>
            <person name="Gilroy R."/>
        </authorList>
    </citation>
    <scope>NUCLEOTIDE SEQUENCE</scope>
    <source>
        <strain evidence="3">1748</strain>
    </source>
</reference>
<dbReference type="Proteomes" id="UP000823629">
    <property type="component" value="Unassembled WGS sequence"/>
</dbReference>